<sequence length="632" mass="73465">MVSKKIGRTSIPYEPRVHILSFIGVHHIMAILNKMRNSEGRNIFPITCRNCGNSFTRTKNGDGDYRIVCTAKHHQNKCSNSCTAVMGKAFLINLYDNGILKVISSDNEGKEITGETIAEIIKKIDKKEVDILKKYPHIKLRSKTTKKAIVSSSSMDIEMEDCSVINNENLNEKSLYNIIGKEYYYRFKDYKLIFKIGDAVIDINKDLEIEKENVERNGGNFTINFETFYPIFPSRSSSTLKTTSASLRDYFWCKYDFIRKNKDDFSMDCSDEEKSSLQKTIKELYFTDNLLENSKKKKKTASKSSKSVKCLLNSLEGNENSNYEDFPSNDKNENDFIYKKTFELEKKLKNIYEIINILDDDISVSKLNYEKLNDTVKLSIKNNPSKEINENNLGIKENSVITKRKNLVKKLTEKKIKAGELEKLKKYFSKYDFDTLPPNLKKLLSKENGFAIYLESTVGLTTRSRRNIRPEDLREIYIEGINRQAIREAKNYLKGIGIEKKYIVDMSFINSNICELIVYKGHVDIIKKTVYYHPSDNINILENYNPAEYKNQENQEISESDLIRVEQGFFKRINKTLHRKDLPDNVKTYFENIIKTYQFKYIDNKTGEPLLERKINKGKEKEVEVLSGNNEY</sequence>
<evidence type="ECO:0000313" key="1">
    <source>
        <dbReference type="EMBL" id="ORX62494.1"/>
    </source>
</evidence>
<organism evidence="1 2">
    <name type="scientific">Anaeromyces robustus</name>
    <dbReference type="NCBI Taxonomy" id="1754192"/>
    <lineage>
        <taxon>Eukaryota</taxon>
        <taxon>Fungi</taxon>
        <taxon>Fungi incertae sedis</taxon>
        <taxon>Chytridiomycota</taxon>
        <taxon>Chytridiomycota incertae sedis</taxon>
        <taxon>Neocallimastigomycetes</taxon>
        <taxon>Neocallimastigales</taxon>
        <taxon>Neocallimastigaceae</taxon>
        <taxon>Anaeromyces</taxon>
    </lineage>
</organism>
<name>A0A1Y1VR32_9FUNG</name>
<reference evidence="1 2" key="1">
    <citation type="submission" date="2016-08" db="EMBL/GenBank/DDBJ databases">
        <title>A Parts List for Fungal Cellulosomes Revealed by Comparative Genomics.</title>
        <authorList>
            <consortium name="DOE Joint Genome Institute"/>
            <person name="Haitjema C.H."/>
            <person name="Gilmore S.P."/>
            <person name="Henske J.K."/>
            <person name="Solomon K.V."/>
            <person name="De Groot R."/>
            <person name="Kuo A."/>
            <person name="Mondo S.J."/>
            <person name="Salamov A.A."/>
            <person name="Labutti K."/>
            <person name="Zhao Z."/>
            <person name="Chiniquy J."/>
            <person name="Barry K."/>
            <person name="Brewer H.M."/>
            <person name="Purvine S.O."/>
            <person name="Wright A.T."/>
            <person name="Boxma B."/>
            <person name="Van Alen T."/>
            <person name="Hackstein J.H."/>
            <person name="Baker S.E."/>
            <person name="Grigoriev I.V."/>
            <person name="O'Malley M.A."/>
        </authorList>
    </citation>
    <scope>NUCLEOTIDE SEQUENCE [LARGE SCALE GENOMIC DNA]</scope>
    <source>
        <strain evidence="1 2">S4</strain>
    </source>
</reference>
<comment type="caution">
    <text evidence="1">The sequence shown here is derived from an EMBL/GenBank/DDBJ whole genome shotgun (WGS) entry which is preliminary data.</text>
</comment>
<accession>A0A1Y1VR32</accession>
<keyword evidence="2" id="KW-1185">Reference proteome</keyword>
<dbReference type="STRING" id="1754192.A0A1Y1VR32"/>
<dbReference type="EMBL" id="MCFG01000678">
    <property type="protein sequence ID" value="ORX62494.1"/>
    <property type="molecule type" value="Genomic_DNA"/>
</dbReference>
<protein>
    <submittedName>
        <fullName evidence="1">Uncharacterized protein</fullName>
    </submittedName>
</protein>
<evidence type="ECO:0000313" key="2">
    <source>
        <dbReference type="Proteomes" id="UP000193944"/>
    </source>
</evidence>
<reference evidence="1 2" key="2">
    <citation type="submission" date="2016-08" db="EMBL/GenBank/DDBJ databases">
        <title>Pervasive Adenine N6-methylation of Active Genes in Fungi.</title>
        <authorList>
            <consortium name="DOE Joint Genome Institute"/>
            <person name="Mondo S.J."/>
            <person name="Dannebaum R.O."/>
            <person name="Kuo R.C."/>
            <person name="Labutti K."/>
            <person name="Haridas S."/>
            <person name="Kuo A."/>
            <person name="Salamov A."/>
            <person name="Ahrendt S.R."/>
            <person name="Lipzen A."/>
            <person name="Sullivan W."/>
            <person name="Andreopoulos W.B."/>
            <person name="Clum A."/>
            <person name="Lindquist E."/>
            <person name="Daum C."/>
            <person name="Ramamoorthy G.K."/>
            <person name="Gryganskyi A."/>
            <person name="Culley D."/>
            <person name="Magnuson J.K."/>
            <person name="James T.Y."/>
            <person name="O'Malley M.A."/>
            <person name="Stajich J.E."/>
            <person name="Spatafora J.W."/>
            <person name="Visel A."/>
            <person name="Grigoriev I.V."/>
        </authorList>
    </citation>
    <scope>NUCLEOTIDE SEQUENCE [LARGE SCALE GENOMIC DNA]</scope>
    <source>
        <strain evidence="1 2">S4</strain>
    </source>
</reference>
<proteinExistence type="predicted"/>
<gene>
    <name evidence="1" type="ORF">BCR32DRAFT_273514</name>
</gene>
<dbReference type="Proteomes" id="UP000193944">
    <property type="component" value="Unassembled WGS sequence"/>
</dbReference>
<dbReference type="AlphaFoldDB" id="A0A1Y1VR32"/>